<dbReference type="Pfam" id="PF20519">
    <property type="entry name" value="Polycystin_dom"/>
    <property type="match status" value="1"/>
</dbReference>
<evidence type="ECO:0000256" key="5">
    <source>
        <dbReference type="ARBA" id="ARBA00023136"/>
    </source>
</evidence>
<evidence type="ECO:0000259" key="6">
    <source>
        <dbReference type="Pfam" id="PF20519"/>
    </source>
</evidence>
<gene>
    <name evidence="7" type="ORF">g.54783</name>
</gene>
<feature type="non-terminal residue" evidence="7">
    <location>
        <position position="1"/>
    </location>
</feature>
<feature type="domain" description="Polycystin" evidence="6">
    <location>
        <begin position="42"/>
        <end position="133"/>
    </location>
</feature>
<evidence type="ECO:0000256" key="4">
    <source>
        <dbReference type="ARBA" id="ARBA00022989"/>
    </source>
</evidence>
<organism evidence="7">
    <name type="scientific">Graphocephala atropunctata</name>
    <dbReference type="NCBI Taxonomy" id="36148"/>
    <lineage>
        <taxon>Eukaryota</taxon>
        <taxon>Metazoa</taxon>
        <taxon>Ecdysozoa</taxon>
        <taxon>Arthropoda</taxon>
        <taxon>Hexapoda</taxon>
        <taxon>Insecta</taxon>
        <taxon>Pterygota</taxon>
        <taxon>Neoptera</taxon>
        <taxon>Paraneoptera</taxon>
        <taxon>Hemiptera</taxon>
        <taxon>Auchenorrhyncha</taxon>
        <taxon>Membracoidea</taxon>
        <taxon>Cicadellidae</taxon>
        <taxon>Cicadellinae</taxon>
        <taxon>Cicadellini</taxon>
        <taxon>Graphocephala</taxon>
    </lineage>
</organism>
<dbReference type="EMBL" id="GEBQ01013652">
    <property type="protein sequence ID" value="JAT26325.1"/>
    <property type="molecule type" value="Transcribed_RNA"/>
</dbReference>
<evidence type="ECO:0000256" key="3">
    <source>
        <dbReference type="ARBA" id="ARBA00022692"/>
    </source>
</evidence>
<comment type="similarity">
    <text evidence="2">Belongs to the polycystin family.</text>
</comment>
<comment type="subcellular location">
    <subcellularLocation>
        <location evidence="1">Membrane</location>
        <topology evidence="1">Multi-pass membrane protein</topology>
    </subcellularLocation>
</comment>
<dbReference type="AlphaFoldDB" id="A0A1B6LRP6"/>
<keyword evidence="5" id="KW-0472">Membrane</keyword>
<protein>
    <recommendedName>
        <fullName evidence="6">Polycystin domain-containing protein</fullName>
    </recommendedName>
</protein>
<dbReference type="GO" id="GO:0016020">
    <property type="term" value="C:membrane"/>
    <property type="evidence" value="ECO:0007669"/>
    <property type="project" value="UniProtKB-SubCell"/>
</dbReference>
<reference evidence="7" key="1">
    <citation type="submission" date="2015-11" db="EMBL/GenBank/DDBJ databases">
        <title>De novo transcriptome assembly of four potential Pierce s Disease insect vectors from Arizona vineyards.</title>
        <authorList>
            <person name="Tassone E.E."/>
        </authorList>
    </citation>
    <scope>NUCLEOTIDE SEQUENCE</scope>
</reference>
<evidence type="ECO:0000313" key="7">
    <source>
        <dbReference type="EMBL" id="JAT26325.1"/>
    </source>
</evidence>
<accession>A0A1B6LRP6</accession>
<evidence type="ECO:0000256" key="2">
    <source>
        <dbReference type="ARBA" id="ARBA00007200"/>
    </source>
</evidence>
<sequence>NHQVEKLFTSSHLPYAEAVDFYTITNVGHIEKYLEYTLESVLYKTRWYNDSDIVEVRPENDARGSKKRDQSYWAADFNHKVLGLPKLRQYRVVTSDCETEVITDKDAKCVPALSDKYRDTSFYDVGWALVPWADVKRDNSPWI</sequence>
<keyword evidence="3" id="KW-0812">Transmembrane</keyword>
<keyword evidence="4" id="KW-1133">Transmembrane helix</keyword>
<proteinExistence type="inferred from homology"/>
<name>A0A1B6LRP6_9HEMI</name>
<evidence type="ECO:0000256" key="1">
    <source>
        <dbReference type="ARBA" id="ARBA00004141"/>
    </source>
</evidence>
<feature type="non-terminal residue" evidence="7">
    <location>
        <position position="143"/>
    </location>
</feature>
<dbReference type="InterPro" id="IPR046791">
    <property type="entry name" value="Polycystin_dom"/>
</dbReference>